<dbReference type="Pfam" id="PF04234">
    <property type="entry name" value="CopC"/>
    <property type="match status" value="1"/>
</dbReference>
<dbReference type="PANTHER" id="PTHR34820">
    <property type="entry name" value="INNER MEMBRANE PROTEIN YEBZ"/>
    <property type="match status" value="1"/>
</dbReference>
<keyword evidence="6" id="KW-0472">Membrane</keyword>
<evidence type="ECO:0000259" key="8">
    <source>
        <dbReference type="Pfam" id="PF04234"/>
    </source>
</evidence>
<dbReference type="PANTHER" id="PTHR34820:SF4">
    <property type="entry name" value="INNER MEMBRANE PROTEIN YEBZ"/>
    <property type="match status" value="1"/>
</dbReference>
<dbReference type="GO" id="GO:0005507">
    <property type="term" value="F:copper ion binding"/>
    <property type="evidence" value="ECO:0007669"/>
    <property type="project" value="InterPro"/>
</dbReference>
<protein>
    <submittedName>
        <fullName evidence="9">Copper resistance protein C</fullName>
    </submittedName>
</protein>
<keyword evidence="3 7" id="KW-0732">Signal</keyword>
<feature type="signal peptide" evidence="7">
    <location>
        <begin position="1"/>
        <end position="39"/>
    </location>
</feature>
<feature type="transmembrane region" description="Helical" evidence="6">
    <location>
        <begin position="179"/>
        <end position="203"/>
    </location>
</feature>
<dbReference type="GO" id="GO:0005886">
    <property type="term" value="C:plasma membrane"/>
    <property type="evidence" value="ECO:0007669"/>
    <property type="project" value="TreeGrafter"/>
</dbReference>
<comment type="subcellular location">
    <subcellularLocation>
        <location evidence="1">Cell envelope</location>
    </subcellularLocation>
</comment>
<dbReference type="InterPro" id="IPR032694">
    <property type="entry name" value="CopC/D"/>
</dbReference>
<dbReference type="Proteomes" id="UP000280861">
    <property type="component" value="Unassembled WGS sequence"/>
</dbReference>
<evidence type="ECO:0000256" key="4">
    <source>
        <dbReference type="ARBA" id="ARBA00023008"/>
    </source>
</evidence>
<sequence>MASYSLHSFTWRIHGSRKLLLLAVLCLGLALVGAPSASAHDELVSSTPDANERFATTPSSVALRFSAPLLKIGHEIRVVDAGLKNWVQGMSVLDRETLTQPLAADLPAGEYQVRWRVVSSDGHPINGSYSFLVGADAQPGSVPAPSAGTVAPQAKADSATQPSPDTPASDGTPATLPGWLPAAGIGAIGGVALYLLWAVVVGVRKAATRRD</sequence>
<dbReference type="SUPFAM" id="SSF81296">
    <property type="entry name" value="E set domains"/>
    <property type="match status" value="1"/>
</dbReference>
<evidence type="ECO:0000256" key="3">
    <source>
        <dbReference type="ARBA" id="ARBA00022729"/>
    </source>
</evidence>
<keyword evidence="2" id="KW-0479">Metal-binding</keyword>
<evidence type="ECO:0000313" key="9">
    <source>
        <dbReference type="EMBL" id="VDC23875.1"/>
    </source>
</evidence>
<evidence type="ECO:0000313" key="10">
    <source>
        <dbReference type="Proteomes" id="UP000280861"/>
    </source>
</evidence>
<evidence type="ECO:0000256" key="5">
    <source>
        <dbReference type="SAM" id="MobiDB-lite"/>
    </source>
</evidence>
<keyword evidence="6" id="KW-1133">Transmembrane helix</keyword>
<dbReference type="GO" id="GO:0046688">
    <property type="term" value="P:response to copper ion"/>
    <property type="evidence" value="ECO:0007669"/>
    <property type="project" value="InterPro"/>
</dbReference>
<dbReference type="InterPro" id="IPR014755">
    <property type="entry name" value="Cu-Rt/internalin_Ig-like"/>
</dbReference>
<evidence type="ECO:0000256" key="6">
    <source>
        <dbReference type="SAM" id="Phobius"/>
    </source>
</evidence>
<dbReference type="Gene3D" id="2.60.40.1220">
    <property type="match status" value="1"/>
</dbReference>
<dbReference type="EMBL" id="UXAU01000019">
    <property type="protein sequence ID" value="VDC23875.1"/>
    <property type="molecule type" value="Genomic_DNA"/>
</dbReference>
<evidence type="ECO:0000256" key="1">
    <source>
        <dbReference type="ARBA" id="ARBA00004196"/>
    </source>
</evidence>
<proteinExistence type="predicted"/>
<dbReference type="GO" id="GO:0006825">
    <property type="term" value="P:copper ion transport"/>
    <property type="evidence" value="ECO:0007669"/>
    <property type="project" value="InterPro"/>
</dbReference>
<dbReference type="InterPro" id="IPR014756">
    <property type="entry name" value="Ig_E-set"/>
</dbReference>
<feature type="region of interest" description="Disordered" evidence="5">
    <location>
        <begin position="142"/>
        <end position="175"/>
    </location>
</feature>
<dbReference type="GO" id="GO:0042597">
    <property type="term" value="C:periplasmic space"/>
    <property type="evidence" value="ECO:0007669"/>
    <property type="project" value="InterPro"/>
</dbReference>
<dbReference type="GO" id="GO:0030313">
    <property type="term" value="C:cell envelope"/>
    <property type="evidence" value="ECO:0007669"/>
    <property type="project" value="UniProtKB-SubCell"/>
</dbReference>
<dbReference type="InterPro" id="IPR007348">
    <property type="entry name" value="CopC_dom"/>
</dbReference>
<feature type="chain" id="PRO_5017991545" evidence="7">
    <location>
        <begin position="40"/>
        <end position="211"/>
    </location>
</feature>
<keyword evidence="4" id="KW-0186">Copper</keyword>
<name>A0A3P5WQR2_9MICC</name>
<gene>
    <name evidence="9" type="primary">pcoC_2</name>
    <name evidence="9" type="ORF">PSET11_01317</name>
</gene>
<accession>A0A3P5WQR2</accession>
<reference evidence="9 10" key="1">
    <citation type="submission" date="2018-11" db="EMBL/GenBank/DDBJ databases">
        <authorList>
            <person name="Criscuolo A."/>
        </authorList>
    </citation>
    <scope>NUCLEOTIDE SEQUENCE [LARGE SCALE GENOMIC DNA]</scope>
    <source>
        <strain evidence="9">AT11b</strain>
    </source>
</reference>
<evidence type="ECO:0000256" key="7">
    <source>
        <dbReference type="SAM" id="SignalP"/>
    </source>
</evidence>
<feature type="domain" description="CopC" evidence="8">
    <location>
        <begin position="40"/>
        <end position="133"/>
    </location>
</feature>
<keyword evidence="10" id="KW-1185">Reference proteome</keyword>
<evidence type="ECO:0000256" key="2">
    <source>
        <dbReference type="ARBA" id="ARBA00022723"/>
    </source>
</evidence>
<dbReference type="AlphaFoldDB" id="A0A3P5WQR2"/>
<keyword evidence="6" id="KW-0812">Transmembrane</keyword>
<organism evidence="9 10">
    <name type="scientific">Arthrobacter ulcerisalmonis</name>
    <dbReference type="NCBI Taxonomy" id="2483813"/>
    <lineage>
        <taxon>Bacteria</taxon>
        <taxon>Bacillati</taxon>
        <taxon>Actinomycetota</taxon>
        <taxon>Actinomycetes</taxon>
        <taxon>Micrococcales</taxon>
        <taxon>Micrococcaceae</taxon>
        <taxon>Arthrobacter</taxon>
    </lineage>
</organism>